<dbReference type="PROSITE" id="PS51186">
    <property type="entry name" value="GNAT"/>
    <property type="match status" value="1"/>
</dbReference>
<dbReference type="InterPro" id="IPR016181">
    <property type="entry name" value="Acyl_CoA_acyltransferase"/>
</dbReference>
<organism evidence="4 5">
    <name type="scientific">Lottiidibacillus patelloidae</name>
    <dbReference type="NCBI Taxonomy" id="2670334"/>
    <lineage>
        <taxon>Bacteria</taxon>
        <taxon>Bacillati</taxon>
        <taxon>Bacillota</taxon>
        <taxon>Bacilli</taxon>
        <taxon>Bacillales</taxon>
        <taxon>Bacillaceae</taxon>
        <taxon>Lottiidibacillus</taxon>
    </lineage>
</organism>
<dbReference type="Gene3D" id="3.40.630.30">
    <property type="match status" value="1"/>
</dbReference>
<dbReference type="CDD" id="cd04301">
    <property type="entry name" value="NAT_SF"/>
    <property type="match status" value="1"/>
</dbReference>
<dbReference type="PANTHER" id="PTHR43072:SF23">
    <property type="entry name" value="UPF0039 PROTEIN C11D3.02C"/>
    <property type="match status" value="1"/>
</dbReference>
<evidence type="ECO:0000256" key="1">
    <source>
        <dbReference type="ARBA" id="ARBA00022679"/>
    </source>
</evidence>
<reference evidence="4 5" key="2">
    <citation type="submission" date="2017-09" db="EMBL/GenBank/DDBJ databases">
        <title>Bacillus patelloidae sp. nov., isolated from the intestinal tract of a marine limpet.</title>
        <authorList>
            <person name="Liu R."/>
            <person name="Dong C."/>
            <person name="Shao Z."/>
        </authorList>
    </citation>
    <scope>NUCLEOTIDE SEQUENCE [LARGE SCALE GENOMIC DNA]</scope>
    <source>
        <strain evidence="4 5">SA5d-4</strain>
    </source>
</reference>
<proteinExistence type="predicted"/>
<keyword evidence="2" id="KW-0012">Acyltransferase</keyword>
<gene>
    <name evidence="4" type="ORF">CIB95_13740</name>
</gene>
<name>A0A263BR70_9BACI</name>
<keyword evidence="1 4" id="KW-0808">Transferase</keyword>
<evidence type="ECO:0000313" key="5">
    <source>
        <dbReference type="Proteomes" id="UP000217083"/>
    </source>
</evidence>
<accession>A0A263BR70</accession>
<dbReference type="AlphaFoldDB" id="A0A263BR70"/>
<evidence type="ECO:0000259" key="3">
    <source>
        <dbReference type="PROSITE" id="PS51186"/>
    </source>
</evidence>
<dbReference type="PANTHER" id="PTHR43072">
    <property type="entry name" value="N-ACETYLTRANSFERASE"/>
    <property type="match status" value="1"/>
</dbReference>
<dbReference type="GO" id="GO:0016747">
    <property type="term" value="F:acyltransferase activity, transferring groups other than amino-acyl groups"/>
    <property type="evidence" value="ECO:0007669"/>
    <property type="project" value="InterPro"/>
</dbReference>
<sequence>MRKFEESDWEQVKIIYELGIKTGQATFEIATPSLEYFVESAVKDCLLVAHDNQKILGWCKLSRTSNREVYRGVGEVSIYVHPNASGKGTGSKLLQALITCSEDKGFWTLFAGIFPENKTSIHLHKKFGFQELGIQRKIGRMKGVWRVVVMFERRSTVVGNNE</sequence>
<dbReference type="EMBL" id="NPIA01000008">
    <property type="protein sequence ID" value="OZM56201.1"/>
    <property type="molecule type" value="Genomic_DNA"/>
</dbReference>
<evidence type="ECO:0000256" key="2">
    <source>
        <dbReference type="ARBA" id="ARBA00023315"/>
    </source>
</evidence>
<dbReference type="Pfam" id="PF00583">
    <property type="entry name" value="Acetyltransf_1"/>
    <property type="match status" value="1"/>
</dbReference>
<dbReference type="Proteomes" id="UP000217083">
    <property type="component" value="Unassembled WGS sequence"/>
</dbReference>
<reference evidence="5" key="1">
    <citation type="submission" date="2017-08" db="EMBL/GenBank/DDBJ databases">
        <authorList>
            <person name="Huang Z."/>
        </authorList>
    </citation>
    <scope>NUCLEOTIDE SEQUENCE [LARGE SCALE GENOMIC DNA]</scope>
    <source>
        <strain evidence="5">SA5d-4</strain>
    </source>
</reference>
<dbReference type="SUPFAM" id="SSF55729">
    <property type="entry name" value="Acyl-CoA N-acyltransferases (Nat)"/>
    <property type="match status" value="1"/>
</dbReference>
<keyword evidence="5" id="KW-1185">Reference proteome</keyword>
<feature type="domain" description="N-acetyltransferase" evidence="3">
    <location>
        <begin position="1"/>
        <end position="155"/>
    </location>
</feature>
<comment type="caution">
    <text evidence="4">The sequence shown here is derived from an EMBL/GenBank/DDBJ whole genome shotgun (WGS) entry which is preliminary data.</text>
</comment>
<evidence type="ECO:0000313" key="4">
    <source>
        <dbReference type="EMBL" id="OZM56201.1"/>
    </source>
</evidence>
<protein>
    <submittedName>
        <fullName evidence="4">N-acetyltransferase</fullName>
    </submittedName>
</protein>
<dbReference type="InterPro" id="IPR000182">
    <property type="entry name" value="GNAT_dom"/>
</dbReference>